<dbReference type="EMBL" id="SPVG01000112">
    <property type="protein sequence ID" value="TFW23127.1"/>
    <property type="molecule type" value="Genomic_DNA"/>
</dbReference>
<keyword evidence="3" id="KW-1185">Reference proteome</keyword>
<dbReference type="Proteomes" id="UP000297729">
    <property type="component" value="Unassembled WGS sequence"/>
</dbReference>
<dbReference type="Pfam" id="PF00582">
    <property type="entry name" value="Usp"/>
    <property type="match status" value="1"/>
</dbReference>
<sequence length="69" mass="7128">MGYKTILVHVDASAHAQPAIAYAGRLAAQQGAHLVGLAGTGINELVYQCNAAAPGVYLQPQDLAALRDL</sequence>
<evidence type="ECO:0000313" key="2">
    <source>
        <dbReference type="EMBL" id="TFW23127.1"/>
    </source>
</evidence>
<dbReference type="InterPro" id="IPR006016">
    <property type="entry name" value="UspA"/>
</dbReference>
<feature type="non-terminal residue" evidence="2">
    <location>
        <position position="69"/>
    </location>
</feature>
<accession>A0A4Y9SGD8</accession>
<proteinExistence type="predicted"/>
<dbReference type="Gene3D" id="3.40.50.620">
    <property type="entry name" value="HUPs"/>
    <property type="match status" value="1"/>
</dbReference>
<dbReference type="InterPro" id="IPR014729">
    <property type="entry name" value="Rossmann-like_a/b/a_fold"/>
</dbReference>
<evidence type="ECO:0000259" key="1">
    <source>
        <dbReference type="Pfam" id="PF00582"/>
    </source>
</evidence>
<evidence type="ECO:0000313" key="3">
    <source>
        <dbReference type="Proteomes" id="UP000297729"/>
    </source>
</evidence>
<dbReference type="SUPFAM" id="SSF52402">
    <property type="entry name" value="Adenine nucleotide alpha hydrolases-like"/>
    <property type="match status" value="1"/>
</dbReference>
<name>A0A4Y9SGD8_9BURK</name>
<reference evidence="2 3" key="1">
    <citation type="submission" date="2019-03" db="EMBL/GenBank/DDBJ databases">
        <title>Draft Genome Sequence of Duganella callidus sp. nov., a Novel Duganella Species Isolated from Cultivated Soil.</title>
        <authorList>
            <person name="Raths R."/>
            <person name="Peta V."/>
            <person name="Bucking H."/>
        </authorList>
    </citation>
    <scope>NUCLEOTIDE SEQUENCE [LARGE SCALE GENOMIC DNA]</scope>
    <source>
        <strain evidence="2 3">DN04</strain>
    </source>
</reference>
<dbReference type="AlphaFoldDB" id="A0A4Y9SGD8"/>
<gene>
    <name evidence="2" type="ORF">E4L98_11450</name>
</gene>
<dbReference type="RefSeq" id="WP_167761317.1">
    <property type="nucleotide sequence ID" value="NZ_SPVG01000112.1"/>
</dbReference>
<feature type="domain" description="UspA" evidence="1">
    <location>
        <begin position="3"/>
        <end position="35"/>
    </location>
</feature>
<comment type="caution">
    <text evidence="2">The sequence shown here is derived from an EMBL/GenBank/DDBJ whole genome shotgun (WGS) entry which is preliminary data.</text>
</comment>
<organism evidence="2 3">
    <name type="scientific">Duganella callida</name>
    <dbReference type="NCBI Taxonomy" id="2561932"/>
    <lineage>
        <taxon>Bacteria</taxon>
        <taxon>Pseudomonadati</taxon>
        <taxon>Pseudomonadota</taxon>
        <taxon>Betaproteobacteria</taxon>
        <taxon>Burkholderiales</taxon>
        <taxon>Oxalobacteraceae</taxon>
        <taxon>Telluria group</taxon>
        <taxon>Duganella</taxon>
    </lineage>
</organism>
<protein>
    <recommendedName>
        <fullName evidence="1">UspA domain-containing protein</fullName>
    </recommendedName>
</protein>